<dbReference type="Pfam" id="PF13538">
    <property type="entry name" value="UvrD_C_2"/>
    <property type="match status" value="1"/>
</dbReference>
<dbReference type="GO" id="GO:0009338">
    <property type="term" value="C:exodeoxyribonuclease V complex"/>
    <property type="evidence" value="ECO:0007669"/>
    <property type="project" value="InterPro"/>
</dbReference>
<comment type="function">
    <text evidence="11">A helicase/nuclease that prepares dsDNA breaks (DSB) for recombinational DNA repair. Binds to DSBs and unwinds DNA via a highly rapid and processive ATP-dependent bidirectional helicase activity. Unwinds dsDNA until it encounters a Chi (crossover hotspot instigator) sequence from the 3' direction. Cuts ssDNA a few nucleotides 3' to the Chi site. The properties and activities of the enzyme are changed at Chi. The Chi-altered holoenzyme produces a long 3'-ssDNA overhang and facilitates RecA-binding to the ssDNA for homologous DNA recombination and repair. Holoenzyme degrades any linearized DNA that is unable to undergo homologous recombination. In the holoenzyme this subunit has ssDNA-dependent ATPase and 5'-3' helicase activity. When added to pre-assembled RecBC greatly stimulates nuclease activity and augments holoenzyme processivity. Negatively regulates the RecA-loading ability of RecBCD.</text>
</comment>
<dbReference type="InterPro" id="IPR050534">
    <property type="entry name" value="Coronavir_polyprotein_1ab"/>
</dbReference>
<dbReference type="CDD" id="cd18809">
    <property type="entry name" value="SF1_C_RecD"/>
    <property type="match status" value="1"/>
</dbReference>
<comment type="subunit">
    <text evidence="11">Heterotrimer of RecB, RecC and RecD. All subunits contribute to DNA-binding.</text>
</comment>
<dbReference type="CDD" id="cd17933">
    <property type="entry name" value="DEXSc_RecD-like"/>
    <property type="match status" value="1"/>
</dbReference>
<dbReference type="SUPFAM" id="SSF52540">
    <property type="entry name" value="P-loop containing nucleoside triphosphate hydrolases"/>
    <property type="match status" value="1"/>
</dbReference>
<keyword evidence="3 11" id="KW-0227">DNA damage</keyword>
<comment type="similarity">
    <text evidence="11">Belongs to the RecD family.</text>
</comment>
<dbReference type="EC" id="5.6.2.3" evidence="11"/>
<feature type="domain" description="AAA+ ATPase" evidence="12">
    <location>
        <begin position="208"/>
        <end position="441"/>
    </location>
</feature>
<accession>A0AA41WRY7</accession>
<evidence type="ECO:0000256" key="6">
    <source>
        <dbReference type="ARBA" id="ARBA00022839"/>
    </source>
</evidence>
<keyword evidence="8 11" id="KW-0238">DNA-binding</keyword>
<keyword evidence="1 11" id="KW-0540">Nuclease</keyword>
<evidence type="ECO:0000256" key="1">
    <source>
        <dbReference type="ARBA" id="ARBA00022722"/>
    </source>
</evidence>
<dbReference type="GO" id="GO:0043139">
    <property type="term" value="F:5'-3' DNA helicase activity"/>
    <property type="evidence" value="ECO:0007669"/>
    <property type="project" value="UniProtKB-UniRule"/>
</dbReference>
<dbReference type="InterPro" id="IPR003593">
    <property type="entry name" value="AAA+_ATPase"/>
</dbReference>
<evidence type="ECO:0000313" key="14">
    <source>
        <dbReference type="Proteomes" id="UP001165292"/>
    </source>
</evidence>
<dbReference type="PANTHER" id="PTHR43788">
    <property type="entry name" value="DNA2/NAM7 HELICASE FAMILY MEMBER"/>
    <property type="match status" value="1"/>
</dbReference>
<evidence type="ECO:0000256" key="4">
    <source>
        <dbReference type="ARBA" id="ARBA00022801"/>
    </source>
</evidence>
<dbReference type="GO" id="GO:0000724">
    <property type="term" value="P:double-strand break repair via homologous recombination"/>
    <property type="evidence" value="ECO:0007669"/>
    <property type="project" value="UniProtKB-UniRule"/>
</dbReference>
<evidence type="ECO:0000256" key="10">
    <source>
        <dbReference type="ARBA" id="ARBA00023235"/>
    </source>
</evidence>
<evidence type="ECO:0000313" key="13">
    <source>
        <dbReference type="EMBL" id="MCO7546781.1"/>
    </source>
</evidence>
<reference evidence="13" key="1">
    <citation type="submission" date="2022-06" db="EMBL/GenBank/DDBJ databases">
        <title>Detection of beta-lactamases in bacteria of animal origin.</title>
        <authorList>
            <person name="Mlynarcik P."/>
            <person name="Zdarska V."/>
            <person name="Chudobova H."/>
            <person name="Prochazkova P."/>
            <person name="Hricova K."/>
            <person name="Mezerova K."/>
            <person name="Bardon J."/>
            <person name="Dolejska M."/>
            <person name="Sukkar I."/>
            <person name="Kolar M."/>
        </authorList>
    </citation>
    <scope>NUCLEOTIDE SEQUENCE</scope>
    <source>
        <strain evidence="13">S 300-3</strain>
    </source>
</reference>
<feature type="binding site" evidence="11">
    <location>
        <begin position="216"/>
        <end position="223"/>
    </location>
    <ligand>
        <name>ATP</name>
        <dbReference type="ChEBI" id="CHEBI:30616"/>
    </ligand>
</feature>
<keyword evidence="7 11" id="KW-0067">ATP-binding</keyword>
<dbReference type="RefSeq" id="WP_253164712.1">
    <property type="nucleotide sequence ID" value="NZ_JAMYBS010000033.1"/>
</dbReference>
<evidence type="ECO:0000256" key="8">
    <source>
        <dbReference type="ARBA" id="ARBA00023125"/>
    </source>
</evidence>
<comment type="caution">
    <text evidence="13">The sequence shown here is derived from an EMBL/GenBank/DDBJ whole genome shotgun (WGS) entry which is preliminary data.</text>
</comment>
<keyword evidence="4 11" id="KW-0378">Hydrolase</keyword>
<dbReference type="GO" id="GO:0008854">
    <property type="term" value="F:exodeoxyribonuclease V activity"/>
    <property type="evidence" value="ECO:0007669"/>
    <property type="project" value="InterPro"/>
</dbReference>
<keyword evidence="10 11" id="KW-0413">Isomerase</keyword>
<gene>
    <name evidence="11 13" type="primary">recD</name>
    <name evidence="13" type="ORF">NJF43_18680</name>
</gene>
<dbReference type="AlphaFoldDB" id="A0AA41WRY7"/>
<dbReference type="Pfam" id="PF21185">
    <property type="entry name" value="RecD_N"/>
    <property type="match status" value="1"/>
</dbReference>
<dbReference type="InterPro" id="IPR049550">
    <property type="entry name" value="RecD_N"/>
</dbReference>
<keyword evidence="2 11" id="KW-0547">Nucleotide-binding</keyword>
<evidence type="ECO:0000256" key="11">
    <source>
        <dbReference type="HAMAP-Rule" id="MF_01487"/>
    </source>
</evidence>
<dbReference type="GO" id="GO:0003677">
    <property type="term" value="F:DNA binding"/>
    <property type="evidence" value="ECO:0007669"/>
    <property type="project" value="UniProtKB-UniRule"/>
</dbReference>
<comment type="catalytic activity">
    <reaction evidence="11">
        <text>ATP + H2O = ADP + phosphate + H(+)</text>
        <dbReference type="Rhea" id="RHEA:13065"/>
        <dbReference type="ChEBI" id="CHEBI:15377"/>
        <dbReference type="ChEBI" id="CHEBI:15378"/>
        <dbReference type="ChEBI" id="CHEBI:30616"/>
        <dbReference type="ChEBI" id="CHEBI:43474"/>
        <dbReference type="ChEBI" id="CHEBI:456216"/>
        <dbReference type="EC" id="5.6.2.3"/>
    </reaction>
</comment>
<dbReference type="Gene3D" id="1.10.10.1020">
    <property type="entry name" value="RecBCD complex, subunit RecD, N-terminal domain"/>
    <property type="match status" value="1"/>
</dbReference>
<dbReference type="SMART" id="SM00382">
    <property type="entry name" value="AAA"/>
    <property type="match status" value="1"/>
</dbReference>
<keyword evidence="5 11" id="KW-0347">Helicase</keyword>
<proteinExistence type="inferred from homology"/>
<evidence type="ECO:0000256" key="2">
    <source>
        <dbReference type="ARBA" id="ARBA00022741"/>
    </source>
</evidence>
<name>A0AA41WRY7_9GAMM</name>
<dbReference type="GO" id="GO:0017116">
    <property type="term" value="F:single-stranded DNA helicase activity"/>
    <property type="evidence" value="ECO:0007669"/>
    <property type="project" value="TreeGrafter"/>
</dbReference>
<dbReference type="Gene3D" id="3.40.50.300">
    <property type="entry name" value="P-loop containing nucleotide triphosphate hydrolases"/>
    <property type="match status" value="3"/>
</dbReference>
<dbReference type="InterPro" id="IPR041851">
    <property type="entry name" value="RecD_N_sf"/>
</dbReference>
<dbReference type="Pfam" id="PF13245">
    <property type="entry name" value="AAA_19"/>
    <property type="match status" value="1"/>
</dbReference>
<organism evidence="13 14">
    <name type="scientific">Stutzerimonas nitrititolerans</name>
    <dbReference type="NCBI Taxonomy" id="2482751"/>
    <lineage>
        <taxon>Bacteria</taxon>
        <taxon>Pseudomonadati</taxon>
        <taxon>Pseudomonadota</taxon>
        <taxon>Gammaproteobacteria</taxon>
        <taxon>Pseudomonadales</taxon>
        <taxon>Pseudomonadaceae</taxon>
        <taxon>Stutzerimonas</taxon>
    </lineage>
</organism>
<dbReference type="PANTHER" id="PTHR43788:SF6">
    <property type="entry name" value="DNA HELICASE B"/>
    <property type="match status" value="1"/>
</dbReference>
<sequence length="698" mass="75249">MSEQLSLLDETPIPVAELEDSASLLKLLDAWVEHGWLRALDRALAGFCLELDRDSSPLLLLSAALVSHQLGHGHVCLDLGMTLASPDFALSLPPEGDEGSRARLPSELLASVELADWRDALASSALVATGSDGALEAPLVLHGERLYLRRYWNYERAVASAIGKRLGDTQDLPADLPQALQRLFPEPLVIDGQRQIDWQKLACALAARGSFSLITGGPGTGKTTTVVRLLALLQEPALAAGQPLRIRLAAPTGKAAARLTESIGGQVASLPVAESVKAEIPSEVTTLHRLLGSRPDSRHFRHHAGNPLALDVLVVDEASMIDLEMMACLLDALPRHARLILLGDKDQLASVEAGGLLGDLCRDAEGGFYTEQTRTWLEAVGGESLEGAGLQPGDGRQPLAQRTVMLRHSRRFGSTSGIGRLARAVNARAATQAREVFGDGFADLNLLRLRGEQDGALERLLLDGFGEARGYAHYLQKLHATRPDANCPVEDSAWQTWAAGVLEAFDSFQLLCAVRRGPWGVEGLNPRIAGMLQRRGLLEADSGWYEGRPVLVVRNDYSLGLMNGDIGIALRLPEPAEAPGAAPNQVLRVAFPRNDGSGTLRFILPSRLNAVETVFAMTVHKSQGSEFAHTALILPDTLNPVLTKELLYTGITRARHWFSLIETRPGIFDEAVQRQVARRSGLMDGLSQGAEAAVWAIS</sequence>
<keyword evidence="9 11" id="KW-0234">DNA repair</keyword>
<evidence type="ECO:0000256" key="5">
    <source>
        <dbReference type="ARBA" id="ARBA00022806"/>
    </source>
</evidence>
<protein>
    <recommendedName>
        <fullName evidence="11">RecBCD enzyme subunit RecD</fullName>
        <ecNumber evidence="11">5.6.2.3</ecNumber>
    </recommendedName>
    <alternativeName>
        <fullName evidence="11">DNA 5'-3' helicase subunit RecD</fullName>
    </alternativeName>
    <alternativeName>
        <fullName evidence="11">Exonuclease V subunit RecD</fullName>
        <shortName evidence="11">ExoV subunit RecD</shortName>
    </alternativeName>
    <alternativeName>
        <fullName evidence="11">Helicase/nuclease RecBCD subunit RecD</fullName>
    </alternativeName>
</protein>
<dbReference type="GO" id="GO:0005524">
    <property type="term" value="F:ATP binding"/>
    <property type="evidence" value="ECO:0007669"/>
    <property type="project" value="UniProtKB-UniRule"/>
</dbReference>
<evidence type="ECO:0000256" key="7">
    <source>
        <dbReference type="ARBA" id="ARBA00022840"/>
    </source>
</evidence>
<dbReference type="NCBIfam" id="TIGR01447">
    <property type="entry name" value="recD"/>
    <property type="match status" value="1"/>
</dbReference>
<dbReference type="InterPro" id="IPR027785">
    <property type="entry name" value="UvrD-like_helicase_C"/>
</dbReference>
<evidence type="ECO:0000259" key="12">
    <source>
        <dbReference type="SMART" id="SM00382"/>
    </source>
</evidence>
<dbReference type="Proteomes" id="UP001165292">
    <property type="component" value="Unassembled WGS sequence"/>
</dbReference>
<dbReference type="HAMAP" id="MF_01487">
    <property type="entry name" value="RecD"/>
    <property type="match status" value="1"/>
</dbReference>
<evidence type="ECO:0000256" key="9">
    <source>
        <dbReference type="ARBA" id="ARBA00023204"/>
    </source>
</evidence>
<keyword evidence="6 11" id="KW-0269">Exonuclease</keyword>
<comment type="miscellaneous">
    <text evidence="11">In the RecBCD complex, RecB has a slow 3'-5' helicase, an exonuclease activity and loads RecA onto ssDNA, RecD has a fast 5'-3' helicase activity, while RecC stimulates the ATPase and processivity of the RecB helicase and contributes to recognition of the Chi site.</text>
</comment>
<dbReference type="InterPro" id="IPR006344">
    <property type="entry name" value="RecD"/>
</dbReference>
<dbReference type="EMBL" id="JAMYBS010000033">
    <property type="protein sequence ID" value="MCO7546781.1"/>
    <property type="molecule type" value="Genomic_DNA"/>
</dbReference>
<evidence type="ECO:0000256" key="3">
    <source>
        <dbReference type="ARBA" id="ARBA00022763"/>
    </source>
</evidence>
<dbReference type="InterPro" id="IPR027417">
    <property type="entry name" value="P-loop_NTPase"/>
</dbReference>